<keyword evidence="3" id="KW-1133">Transmembrane helix</keyword>
<keyword evidence="3" id="KW-0472">Membrane</keyword>
<organism evidence="6 7">
    <name type="scientific">Dyella acidiphila</name>
    <dbReference type="NCBI Taxonomy" id="2775866"/>
    <lineage>
        <taxon>Bacteria</taxon>
        <taxon>Pseudomonadati</taxon>
        <taxon>Pseudomonadota</taxon>
        <taxon>Gammaproteobacteria</taxon>
        <taxon>Lysobacterales</taxon>
        <taxon>Rhodanobacteraceae</taxon>
        <taxon>Dyella</taxon>
    </lineage>
</organism>
<dbReference type="InterPro" id="IPR013766">
    <property type="entry name" value="Thioredoxin_domain"/>
</dbReference>
<proteinExistence type="inferred from homology"/>
<keyword evidence="7" id="KW-1185">Reference proteome</keyword>
<keyword evidence="4" id="KW-0732">Signal</keyword>
<evidence type="ECO:0000259" key="5">
    <source>
        <dbReference type="PROSITE" id="PS51352"/>
    </source>
</evidence>
<evidence type="ECO:0000256" key="3">
    <source>
        <dbReference type="SAM" id="Phobius"/>
    </source>
</evidence>
<evidence type="ECO:0000256" key="4">
    <source>
        <dbReference type="SAM" id="SignalP"/>
    </source>
</evidence>
<keyword evidence="3" id="KW-0812">Transmembrane</keyword>
<feature type="signal peptide" evidence="4">
    <location>
        <begin position="1"/>
        <end position="19"/>
    </location>
</feature>
<name>A0ABR9GCR8_9GAMM</name>
<dbReference type="SUPFAM" id="SSF52833">
    <property type="entry name" value="Thioredoxin-like"/>
    <property type="match status" value="1"/>
</dbReference>
<keyword evidence="2" id="KW-0186">Copper</keyword>
<dbReference type="EMBL" id="JACZZA010000010">
    <property type="protein sequence ID" value="MBE1161834.1"/>
    <property type="molecule type" value="Genomic_DNA"/>
</dbReference>
<evidence type="ECO:0000256" key="2">
    <source>
        <dbReference type="ARBA" id="ARBA00023008"/>
    </source>
</evidence>
<evidence type="ECO:0000313" key="6">
    <source>
        <dbReference type="EMBL" id="MBE1161834.1"/>
    </source>
</evidence>
<dbReference type="InterPro" id="IPR036249">
    <property type="entry name" value="Thioredoxin-like_sf"/>
</dbReference>
<accession>A0ABR9GCR8</accession>
<evidence type="ECO:0000313" key="7">
    <source>
        <dbReference type="Proteomes" id="UP000651010"/>
    </source>
</evidence>
<sequence>MKASMLAVLWLLLMHAAFAGAPPPTDLLARAGIQQHLGAQLPVQMHFVDADGTQATLAQWMDGRPTILMLGYFDCPNLCGVTQQAMAHALALGKLQAGKDVSVIFLSIDPRESADDARQAQRHLLQSNYAGNAGAWHFLMGSDASIHAVAAAVGERYDYDDTIKQYMHPAGAMIVRPDGVVNQYLMGVSFVPRTVRLAVVAASHGTLGNLVDQLVLLCCGYDPTTGRYTLTIVHMMQWLGVAFVSLLAVLVVLLRYGRRGATG</sequence>
<dbReference type="PANTHER" id="PTHR12151">
    <property type="entry name" value="ELECTRON TRANSPORT PROTIN SCO1/SENC FAMILY MEMBER"/>
    <property type="match status" value="1"/>
</dbReference>
<protein>
    <submittedName>
        <fullName evidence="6">SCO family protein</fullName>
    </submittedName>
</protein>
<feature type="domain" description="Thioredoxin" evidence="5">
    <location>
        <begin position="35"/>
        <end position="172"/>
    </location>
</feature>
<evidence type="ECO:0000256" key="1">
    <source>
        <dbReference type="ARBA" id="ARBA00010996"/>
    </source>
</evidence>
<dbReference type="InterPro" id="IPR003782">
    <property type="entry name" value="SCO1/SenC"/>
</dbReference>
<feature type="transmembrane region" description="Helical" evidence="3">
    <location>
        <begin position="235"/>
        <end position="254"/>
    </location>
</feature>
<dbReference type="Pfam" id="PF02630">
    <property type="entry name" value="SCO1-SenC"/>
    <property type="match status" value="1"/>
</dbReference>
<gene>
    <name evidence="6" type="ORF">IGX34_15735</name>
</gene>
<feature type="chain" id="PRO_5047170594" evidence="4">
    <location>
        <begin position="20"/>
        <end position="263"/>
    </location>
</feature>
<dbReference type="Proteomes" id="UP000651010">
    <property type="component" value="Unassembled WGS sequence"/>
</dbReference>
<reference evidence="6 7" key="1">
    <citation type="submission" date="2020-09" db="EMBL/GenBank/DDBJ databases">
        <title>Dyella sp. 7MK23 isolated from forest soil.</title>
        <authorList>
            <person name="Fu J."/>
        </authorList>
    </citation>
    <scope>NUCLEOTIDE SEQUENCE [LARGE SCALE GENOMIC DNA]</scope>
    <source>
        <strain evidence="6 7">7MK23</strain>
    </source>
</reference>
<dbReference type="RefSeq" id="WP_192556678.1">
    <property type="nucleotide sequence ID" value="NZ_JACZZA010000010.1"/>
</dbReference>
<comment type="caution">
    <text evidence="6">The sequence shown here is derived from an EMBL/GenBank/DDBJ whole genome shotgun (WGS) entry which is preliminary data.</text>
</comment>
<dbReference type="PROSITE" id="PS51352">
    <property type="entry name" value="THIOREDOXIN_2"/>
    <property type="match status" value="1"/>
</dbReference>
<dbReference type="CDD" id="cd02968">
    <property type="entry name" value="SCO"/>
    <property type="match status" value="1"/>
</dbReference>
<dbReference type="PANTHER" id="PTHR12151:SF8">
    <property type="entry name" value="THIOREDOXIN DOMAIN-CONTAINING PROTEIN"/>
    <property type="match status" value="1"/>
</dbReference>
<dbReference type="Gene3D" id="3.40.30.10">
    <property type="entry name" value="Glutaredoxin"/>
    <property type="match status" value="1"/>
</dbReference>
<comment type="similarity">
    <text evidence="1">Belongs to the SCO1/2 family.</text>
</comment>